<evidence type="ECO:0000313" key="2">
    <source>
        <dbReference type="EMBL" id="GFR51376.1"/>
    </source>
</evidence>
<comment type="caution">
    <text evidence="2">The sequence shown here is derived from an EMBL/GenBank/DDBJ whole genome shotgun (WGS) entry which is preliminary data.</text>
</comment>
<organism evidence="2 3">
    <name type="scientific">Astrephomene gubernaculifera</name>
    <dbReference type="NCBI Taxonomy" id="47775"/>
    <lineage>
        <taxon>Eukaryota</taxon>
        <taxon>Viridiplantae</taxon>
        <taxon>Chlorophyta</taxon>
        <taxon>core chlorophytes</taxon>
        <taxon>Chlorophyceae</taxon>
        <taxon>CS clade</taxon>
        <taxon>Chlamydomonadales</taxon>
        <taxon>Astrephomenaceae</taxon>
        <taxon>Astrephomene</taxon>
    </lineage>
</organism>
<sequence>MWSVNINYCYRGEESYLNVLADAGHQPSTTAIVSPNPNSYYCMQTIYFHNSSQRFGFDGKVRVSNFLNGFDSQLAEARARMSSANTATHTRYDFSNSGTGNLSISMAAEMAKSINSCSTMRSGRSKSATARSLVANDTRYAHLDEPHADHVGPGAYDVSRAAPGVGQLPLDSHTSSAMPRCDPYRASAPFQGPERPGSAAWVRPQGMCGPDAFYISPEFVPAPDHAARWEVGGDQRFDAAEWRHGHARVMAAVVAGAAAAAAVGAPLPERPFSSDLATDVAGRPLDMSLRATLRNGSGVSFTSKEPRLTSLPPERTSDIRASRVVALRGPEETAHLGPGAYSRPISVGGPRRRTYRLFVDPLTNPQPSDKFGPGPGTQADAAAVVAAHEHGTARAAAARAAAVAAAATGGNLGPSGANSGSMSIRSTASGTSTGTGPGGRLAPSPAFSGPFRSHKAGAFDYRTDSSLVRY</sequence>
<dbReference type="Proteomes" id="UP001054857">
    <property type="component" value="Unassembled WGS sequence"/>
</dbReference>
<reference evidence="2 3" key="1">
    <citation type="journal article" date="2021" name="Sci. Rep.">
        <title>Genome sequencing of the multicellular alga Astrephomene provides insights into convergent evolution of germ-soma differentiation.</title>
        <authorList>
            <person name="Yamashita S."/>
            <person name="Yamamoto K."/>
            <person name="Matsuzaki R."/>
            <person name="Suzuki S."/>
            <person name="Yamaguchi H."/>
            <person name="Hirooka S."/>
            <person name="Minakuchi Y."/>
            <person name="Miyagishima S."/>
            <person name="Kawachi M."/>
            <person name="Toyoda A."/>
            <person name="Nozaki H."/>
        </authorList>
    </citation>
    <scope>NUCLEOTIDE SEQUENCE [LARGE SCALE GENOMIC DNA]</scope>
    <source>
        <strain evidence="2 3">NIES-4017</strain>
    </source>
</reference>
<evidence type="ECO:0000256" key="1">
    <source>
        <dbReference type="SAM" id="MobiDB-lite"/>
    </source>
</evidence>
<name>A0AAD3E4L8_9CHLO</name>
<gene>
    <name evidence="2" type="ORF">Agub_g13803</name>
</gene>
<dbReference type="AlphaFoldDB" id="A0AAD3E4L8"/>
<dbReference type="EMBL" id="BMAR01000049">
    <property type="protein sequence ID" value="GFR51376.1"/>
    <property type="molecule type" value="Genomic_DNA"/>
</dbReference>
<keyword evidence="3" id="KW-1185">Reference proteome</keyword>
<feature type="region of interest" description="Disordered" evidence="1">
    <location>
        <begin position="411"/>
        <end position="455"/>
    </location>
</feature>
<evidence type="ECO:0000313" key="3">
    <source>
        <dbReference type="Proteomes" id="UP001054857"/>
    </source>
</evidence>
<accession>A0AAD3E4L8</accession>
<feature type="compositionally biased region" description="Polar residues" evidence="1">
    <location>
        <begin position="416"/>
        <end position="425"/>
    </location>
</feature>
<protein>
    <submittedName>
        <fullName evidence="2">Uncharacterized protein</fullName>
    </submittedName>
</protein>
<proteinExistence type="predicted"/>